<proteinExistence type="predicted"/>
<dbReference type="EMBL" id="CP003348">
    <property type="protein sequence ID" value="AFM01500.1"/>
    <property type="molecule type" value="Genomic_DNA"/>
</dbReference>
<gene>
    <name evidence="2" type="ordered locus">Desde_3209</name>
</gene>
<dbReference type="RefSeq" id="WP_014794980.1">
    <property type="nucleotide sequence ID" value="NC_018017.1"/>
</dbReference>
<evidence type="ECO:0000256" key="1">
    <source>
        <dbReference type="SAM" id="MobiDB-lite"/>
    </source>
</evidence>
<dbReference type="HOGENOM" id="CLU_626610_0_0_9"/>
<dbReference type="AlphaFoldDB" id="I4AC15"/>
<evidence type="ECO:0000313" key="2">
    <source>
        <dbReference type="EMBL" id="AFM01500.1"/>
    </source>
</evidence>
<dbReference type="KEGG" id="ddh:Desde_3209"/>
<evidence type="ECO:0000313" key="3">
    <source>
        <dbReference type="Proteomes" id="UP000006053"/>
    </source>
</evidence>
<feature type="region of interest" description="Disordered" evidence="1">
    <location>
        <begin position="101"/>
        <end position="120"/>
    </location>
</feature>
<accession>I4AC15</accession>
<reference evidence="2 3" key="2">
    <citation type="journal article" date="2015" name="J. Bacteriol.">
        <title>Genomic, proteomic, and biochemical analysis of the organohalide respiratory pathway in Desulfitobacterium dehalogenans.</title>
        <authorList>
            <person name="Kruse T."/>
            <person name="van de Pas B.A."/>
            <person name="Atteia A."/>
            <person name="Krab K."/>
            <person name="Hagen W.R."/>
            <person name="Goodwin L."/>
            <person name="Chain P."/>
            <person name="Boeren S."/>
            <person name="Maphosa F."/>
            <person name="Schraa G."/>
            <person name="de Vos W.M."/>
            <person name="van der Oost J."/>
            <person name="Smidt H."/>
            <person name="Stams A.J."/>
        </authorList>
    </citation>
    <scope>NUCLEOTIDE SEQUENCE [LARGE SCALE GENOMIC DNA]</scope>
    <source>
        <strain evidence="3">ATCC 51507 / DSM 9161 / JW/IU-DC1</strain>
    </source>
</reference>
<organism evidence="2 3">
    <name type="scientific">Desulfitobacterium dehalogenans (strain ATCC 51507 / DSM 9161 / JW/IU-DC1)</name>
    <dbReference type="NCBI Taxonomy" id="756499"/>
    <lineage>
        <taxon>Bacteria</taxon>
        <taxon>Bacillati</taxon>
        <taxon>Bacillota</taxon>
        <taxon>Clostridia</taxon>
        <taxon>Eubacteriales</taxon>
        <taxon>Desulfitobacteriaceae</taxon>
        <taxon>Desulfitobacterium</taxon>
    </lineage>
</organism>
<reference evidence="3" key="1">
    <citation type="submission" date="2012-06" db="EMBL/GenBank/DDBJ databases">
        <title>Complete sequence of Desulfitobacterium dehalogenans ATCC 51507.</title>
        <authorList>
            <person name="Lucas S."/>
            <person name="Han J."/>
            <person name="Lapidus A."/>
            <person name="Cheng J.-F."/>
            <person name="Goodwin L."/>
            <person name="Pitluck S."/>
            <person name="Peters L."/>
            <person name="Ovchinnikova G."/>
            <person name="Teshima H."/>
            <person name="Detter J.C."/>
            <person name="Han C."/>
            <person name="Tapia R."/>
            <person name="Land M."/>
            <person name="Hauser L."/>
            <person name="Kyrpides N."/>
            <person name="Ivanova N."/>
            <person name="Pagani I."/>
            <person name="Kruse T."/>
            <person name="de Vos W.M."/>
            <person name="Smidt H."/>
            <person name="Woyke T."/>
        </authorList>
    </citation>
    <scope>NUCLEOTIDE SEQUENCE [LARGE SCALE GENOMIC DNA]</scope>
    <source>
        <strain evidence="3">ATCC 51507 / DSM 9161 / JW/IU-DC1</strain>
    </source>
</reference>
<sequence>MSKLKSSGRPAGRKNTSIRADRLEVIQQVAEKLIAGMAIASSSELALAIWPEAGLDKTVLNAKSKTIRLALKNITDNPELASIPQEALQAALVQRAGLKKDPKDIEKEKEEKEAARRSHLELQKKDWMSQPVRLMESRIKAAAKEALGIYIGEGVTPSNPMPSFNVRVARNTFTRESALQVLQLELKIQLHSVLRYTWGGEEAWEFFQKAKELVKLKKKRFNAENLRREEVSALDYQLKQLQDDVELAYEKMNSQKGWADPDLTASQQLSNSDIKNMVIEYHTNEVEAWAADKLPADVQIPKDLRYPEADKLWDKEPLQQPESNSFHTLAPIEDSAIKRDIANTIRGSSLRVAGIDKAAFPENKDFFTVEDLEYLCMFYDRGSKEVAKALKKSVGSVIRKYQWLKKLNLVDYYKERFSEKEKAPAKAEGQIKISRSL</sequence>
<keyword evidence="3" id="KW-1185">Reference proteome</keyword>
<dbReference type="OrthoDB" id="1791743at2"/>
<dbReference type="Proteomes" id="UP000006053">
    <property type="component" value="Chromosome"/>
</dbReference>
<protein>
    <submittedName>
        <fullName evidence="2">Uncharacterized protein</fullName>
    </submittedName>
</protein>
<name>I4AC15_DESDJ</name>
<dbReference type="STRING" id="756499.Desde_3209"/>